<dbReference type="STRING" id="1396821.SAMN05444515_101204"/>
<evidence type="ECO:0000256" key="9">
    <source>
        <dbReference type="ARBA" id="ARBA00022679"/>
    </source>
</evidence>
<feature type="transmembrane region" description="Helical" evidence="19">
    <location>
        <begin position="134"/>
        <end position="153"/>
    </location>
</feature>
<keyword evidence="10 19" id="KW-0812">Transmembrane</keyword>
<dbReference type="NCBIfam" id="TIGR00317">
    <property type="entry name" value="cobS"/>
    <property type="match status" value="1"/>
</dbReference>
<keyword evidence="8 19" id="KW-0169">Cobalamin biosynthesis</keyword>
<comment type="function">
    <text evidence="14 19">Joins adenosylcobinamide-GDP and alpha-ribazole to generate adenosylcobalamin (Ado-cobalamin). Also synthesizes adenosylcobalamin 5'-phosphate from adenosylcobinamide-GDP and alpha-ribazole 5'-phosphate.</text>
</comment>
<proteinExistence type="inferred from homology"/>
<evidence type="ECO:0000256" key="16">
    <source>
        <dbReference type="ARBA" id="ARBA00032853"/>
    </source>
</evidence>
<feature type="transmembrane region" description="Helical" evidence="19">
    <location>
        <begin position="108"/>
        <end position="128"/>
    </location>
</feature>
<evidence type="ECO:0000256" key="15">
    <source>
        <dbReference type="ARBA" id="ARBA00032605"/>
    </source>
</evidence>
<dbReference type="RefSeq" id="WP_090249740.1">
    <property type="nucleotide sequence ID" value="NZ_FOAA01000001.1"/>
</dbReference>
<comment type="pathway">
    <text evidence="3 19">Cofactor biosynthesis; adenosylcobalamin biosynthesis; adenosylcobalamin from cob(II)yrinate a,c-diamide: step 7/7.</text>
</comment>
<comment type="similarity">
    <text evidence="4 19">Belongs to the CobS family.</text>
</comment>
<evidence type="ECO:0000256" key="1">
    <source>
        <dbReference type="ARBA" id="ARBA00001946"/>
    </source>
</evidence>
<evidence type="ECO:0000256" key="14">
    <source>
        <dbReference type="ARBA" id="ARBA00025228"/>
    </source>
</evidence>
<gene>
    <name evidence="19" type="primary">cobS</name>
    <name evidence="20" type="ORF">SAMN05444515_101204</name>
</gene>
<evidence type="ECO:0000256" key="6">
    <source>
        <dbReference type="ARBA" id="ARBA00015850"/>
    </source>
</evidence>
<evidence type="ECO:0000256" key="11">
    <source>
        <dbReference type="ARBA" id="ARBA00022842"/>
    </source>
</evidence>
<comment type="catalytic activity">
    <reaction evidence="18 19">
        <text>alpha-ribazole 5'-phosphate + adenosylcob(III)inamide-GDP = adenosylcob(III)alamin 5'-phosphate + GMP + H(+)</text>
        <dbReference type="Rhea" id="RHEA:23560"/>
        <dbReference type="ChEBI" id="CHEBI:15378"/>
        <dbReference type="ChEBI" id="CHEBI:57918"/>
        <dbReference type="ChEBI" id="CHEBI:58115"/>
        <dbReference type="ChEBI" id="CHEBI:60487"/>
        <dbReference type="ChEBI" id="CHEBI:60493"/>
        <dbReference type="EC" id="2.7.8.26"/>
    </reaction>
</comment>
<dbReference type="GO" id="GO:0009236">
    <property type="term" value="P:cobalamin biosynthetic process"/>
    <property type="evidence" value="ECO:0007669"/>
    <property type="project" value="UniProtKB-UniRule"/>
</dbReference>
<dbReference type="EC" id="2.7.8.26" evidence="5 19"/>
<accession>A0A1H7FIG7</accession>
<dbReference type="GO" id="GO:0008818">
    <property type="term" value="F:cobalamin 5'-phosphate synthase activity"/>
    <property type="evidence" value="ECO:0007669"/>
    <property type="project" value="UniProtKB-UniRule"/>
</dbReference>
<dbReference type="NCBIfam" id="NF001278">
    <property type="entry name" value="PRK00235.1-5"/>
    <property type="match status" value="1"/>
</dbReference>
<dbReference type="InterPro" id="IPR003805">
    <property type="entry name" value="CobS"/>
</dbReference>
<dbReference type="GO" id="GO:0051073">
    <property type="term" value="F:adenosylcobinamide-GDP ribazoletransferase activity"/>
    <property type="evidence" value="ECO:0007669"/>
    <property type="project" value="UniProtKB-UniRule"/>
</dbReference>
<keyword evidence="21" id="KW-1185">Reference proteome</keyword>
<evidence type="ECO:0000313" key="21">
    <source>
        <dbReference type="Proteomes" id="UP000199256"/>
    </source>
</evidence>
<keyword evidence="13 19" id="KW-0472">Membrane</keyword>
<evidence type="ECO:0000256" key="17">
    <source>
        <dbReference type="ARBA" id="ARBA00048623"/>
    </source>
</evidence>
<organism evidence="20 21">
    <name type="scientific">Ectothiorhodospira marina</name>
    <dbReference type="NCBI Taxonomy" id="1396821"/>
    <lineage>
        <taxon>Bacteria</taxon>
        <taxon>Pseudomonadati</taxon>
        <taxon>Pseudomonadota</taxon>
        <taxon>Gammaproteobacteria</taxon>
        <taxon>Chromatiales</taxon>
        <taxon>Ectothiorhodospiraceae</taxon>
        <taxon>Ectothiorhodospira</taxon>
    </lineage>
</organism>
<keyword evidence="12 19" id="KW-1133">Transmembrane helix</keyword>
<evidence type="ECO:0000313" key="20">
    <source>
        <dbReference type="EMBL" id="SEK24242.1"/>
    </source>
</evidence>
<name>A0A1H7FIG7_9GAMM</name>
<evidence type="ECO:0000256" key="19">
    <source>
        <dbReference type="HAMAP-Rule" id="MF_00719"/>
    </source>
</evidence>
<evidence type="ECO:0000256" key="12">
    <source>
        <dbReference type="ARBA" id="ARBA00022989"/>
    </source>
</evidence>
<feature type="transmembrane region" description="Helical" evidence="19">
    <location>
        <begin position="174"/>
        <end position="193"/>
    </location>
</feature>
<sequence>MKPFLVALRFLTRFPVSWNNPTDRQVGQSLLHYPLVGLLMGLCLAGLAWLLGEGVLAAALIIVAWVVLTGLMHMDGLADTADAWIGGLGDRERTLEIMKDPRCGPAGVTALILVLLVKFAAVLELLALLGQGGWMALILAPLLGRAALPLLFLTTDYVRPGGMGSLLAEHFPRSAAWVVTLGVGVAVAVMPLMLGLGWVGLWALLGAGGVFLLGRIWMRHRIGGTTGDTAGALAELVEAGVLVAVVLMM</sequence>
<dbReference type="AlphaFoldDB" id="A0A1H7FIG7"/>
<dbReference type="Pfam" id="PF02654">
    <property type="entry name" value="CobS"/>
    <property type="match status" value="1"/>
</dbReference>
<evidence type="ECO:0000256" key="2">
    <source>
        <dbReference type="ARBA" id="ARBA00004651"/>
    </source>
</evidence>
<dbReference type="HAMAP" id="MF_00719">
    <property type="entry name" value="CobS"/>
    <property type="match status" value="1"/>
</dbReference>
<evidence type="ECO:0000256" key="7">
    <source>
        <dbReference type="ARBA" id="ARBA00022475"/>
    </source>
</evidence>
<evidence type="ECO:0000256" key="3">
    <source>
        <dbReference type="ARBA" id="ARBA00004663"/>
    </source>
</evidence>
<dbReference type="Proteomes" id="UP000199256">
    <property type="component" value="Unassembled WGS sequence"/>
</dbReference>
<dbReference type="PANTHER" id="PTHR34148:SF1">
    <property type="entry name" value="ADENOSYLCOBINAMIDE-GDP RIBAZOLETRANSFERASE"/>
    <property type="match status" value="1"/>
</dbReference>
<dbReference type="EMBL" id="FOAA01000001">
    <property type="protein sequence ID" value="SEK24242.1"/>
    <property type="molecule type" value="Genomic_DNA"/>
</dbReference>
<evidence type="ECO:0000256" key="8">
    <source>
        <dbReference type="ARBA" id="ARBA00022573"/>
    </source>
</evidence>
<evidence type="ECO:0000256" key="4">
    <source>
        <dbReference type="ARBA" id="ARBA00010561"/>
    </source>
</evidence>
<evidence type="ECO:0000256" key="13">
    <source>
        <dbReference type="ARBA" id="ARBA00023136"/>
    </source>
</evidence>
<evidence type="ECO:0000256" key="5">
    <source>
        <dbReference type="ARBA" id="ARBA00013200"/>
    </source>
</evidence>
<dbReference type="GO" id="GO:0005886">
    <property type="term" value="C:plasma membrane"/>
    <property type="evidence" value="ECO:0007669"/>
    <property type="project" value="UniProtKB-SubCell"/>
</dbReference>
<protein>
    <recommendedName>
        <fullName evidence="6 19">Adenosylcobinamide-GDP ribazoletransferase</fullName>
        <ecNumber evidence="5 19">2.7.8.26</ecNumber>
    </recommendedName>
    <alternativeName>
        <fullName evidence="16 19">Cobalamin synthase</fullName>
    </alternativeName>
    <alternativeName>
        <fullName evidence="15 19">Cobalamin-5'-phosphate synthase</fullName>
    </alternativeName>
</protein>
<comment type="subcellular location">
    <subcellularLocation>
        <location evidence="2 19">Cell membrane</location>
        <topology evidence="2 19">Multi-pass membrane protein</topology>
    </subcellularLocation>
</comment>
<keyword evidence="7 19" id="KW-1003">Cell membrane</keyword>
<comment type="cofactor">
    <cofactor evidence="1 19">
        <name>Mg(2+)</name>
        <dbReference type="ChEBI" id="CHEBI:18420"/>
    </cofactor>
</comment>
<dbReference type="PANTHER" id="PTHR34148">
    <property type="entry name" value="ADENOSYLCOBINAMIDE-GDP RIBAZOLETRANSFERASE"/>
    <property type="match status" value="1"/>
</dbReference>
<feature type="transmembrane region" description="Helical" evidence="19">
    <location>
        <begin position="35"/>
        <end position="68"/>
    </location>
</feature>
<keyword evidence="9 19" id="KW-0808">Transferase</keyword>
<dbReference type="UniPathway" id="UPA00148">
    <property type="reaction ID" value="UER00238"/>
</dbReference>
<keyword evidence="11 19" id="KW-0460">Magnesium</keyword>
<dbReference type="OrthoDB" id="9794626at2"/>
<evidence type="ECO:0000256" key="10">
    <source>
        <dbReference type="ARBA" id="ARBA00022692"/>
    </source>
</evidence>
<evidence type="ECO:0000256" key="18">
    <source>
        <dbReference type="ARBA" id="ARBA00049504"/>
    </source>
</evidence>
<reference evidence="21" key="1">
    <citation type="submission" date="2016-10" db="EMBL/GenBank/DDBJ databases">
        <authorList>
            <person name="Varghese N."/>
            <person name="Submissions S."/>
        </authorList>
    </citation>
    <scope>NUCLEOTIDE SEQUENCE [LARGE SCALE GENOMIC DNA]</scope>
    <source>
        <strain evidence="21">DSM 241</strain>
    </source>
</reference>
<comment type="catalytic activity">
    <reaction evidence="17 19">
        <text>alpha-ribazole + adenosylcob(III)inamide-GDP = adenosylcob(III)alamin + GMP + H(+)</text>
        <dbReference type="Rhea" id="RHEA:16049"/>
        <dbReference type="ChEBI" id="CHEBI:10329"/>
        <dbReference type="ChEBI" id="CHEBI:15378"/>
        <dbReference type="ChEBI" id="CHEBI:18408"/>
        <dbReference type="ChEBI" id="CHEBI:58115"/>
        <dbReference type="ChEBI" id="CHEBI:60487"/>
        <dbReference type="EC" id="2.7.8.26"/>
    </reaction>
</comment>
<feature type="transmembrane region" description="Helical" evidence="19">
    <location>
        <begin position="199"/>
        <end position="218"/>
    </location>
</feature>